<accession>A0A1J4V9W5</accession>
<protein>
    <submittedName>
        <fullName evidence="2">Uncharacterized protein</fullName>
    </submittedName>
</protein>
<reference evidence="2 3" key="1">
    <citation type="journal article" date="2016" name="Environ. Microbiol.">
        <title>Genomic resolution of a cold subsurface aquifer community provides metabolic insights for novel microbes adapted to high CO concentrations.</title>
        <authorList>
            <person name="Probst A.J."/>
            <person name="Castelle C.J."/>
            <person name="Singh A."/>
            <person name="Brown C.T."/>
            <person name="Anantharaman K."/>
            <person name="Sharon I."/>
            <person name="Hug L.A."/>
            <person name="Burstein D."/>
            <person name="Emerson J.B."/>
            <person name="Thomas B.C."/>
            <person name="Banfield J.F."/>
        </authorList>
    </citation>
    <scope>NUCLEOTIDE SEQUENCE [LARGE SCALE GENOMIC DNA]</scope>
    <source>
        <strain evidence="2">CG1_02_43_90</strain>
    </source>
</reference>
<evidence type="ECO:0000256" key="1">
    <source>
        <dbReference type="SAM" id="Phobius"/>
    </source>
</evidence>
<dbReference type="AlphaFoldDB" id="A0A1J4V9W5"/>
<proteinExistence type="predicted"/>
<gene>
    <name evidence="2" type="ORF">AUJ77_00080</name>
</gene>
<organism evidence="2 3">
    <name type="scientific">Candidatus Nomurabacteria bacterium CG1_02_43_90</name>
    <dbReference type="NCBI Taxonomy" id="1805281"/>
    <lineage>
        <taxon>Bacteria</taxon>
        <taxon>Candidatus Nomuraibacteriota</taxon>
    </lineage>
</organism>
<dbReference type="EMBL" id="MNVN01000001">
    <property type="protein sequence ID" value="OIO31334.1"/>
    <property type="molecule type" value="Genomic_DNA"/>
</dbReference>
<keyword evidence="1" id="KW-1133">Transmembrane helix</keyword>
<evidence type="ECO:0000313" key="2">
    <source>
        <dbReference type="EMBL" id="OIO31334.1"/>
    </source>
</evidence>
<dbReference type="STRING" id="1805281.AUJ77_00080"/>
<dbReference type="Proteomes" id="UP000181992">
    <property type="component" value="Unassembled WGS sequence"/>
</dbReference>
<feature type="transmembrane region" description="Helical" evidence="1">
    <location>
        <begin position="67"/>
        <end position="85"/>
    </location>
</feature>
<keyword evidence="1" id="KW-0812">Transmembrane</keyword>
<evidence type="ECO:0000313" key="3">
    <source>
        <dbReference type="Proteomes" id="UP000181992"/>
    </source>
</evidence>
<comment type="caution">
    <text evidence="2">The sequence shown here is derived from an EMBL/GenBank/DDBJ whole genome shotgun (WGS) entry which is preliminary data.</text>
</comment>
<sequence>MKLFFTWDEMMRDLVVLLVFLFLIYVSVNVTPITFASVFSGEAFIGIFSLLQGKVDLSAVPRTISSFQNVLSILGIIFLGGIFWTKIKINRVHHTEEKKYEPIHVEEVVAKGKMVQWQVILEHIDAESPAEWKMAILEADNMLDEILEDQGYTGETIAEKLKAMNPERLASYHDLWEAHKLRNQIAHGGAIDLNLSKKMARDTITRFENAFKELGYL</sequence>
<name>A0A1J4V9W5_9BACT</name>
<keyword evidence="1" id="KW-0472">Membrane</keyword>